<feature type="compositionally biased region" description="Pro residues" evidence="1">
    <location>
        <begin position="1"/>
        <end position="30"/>
    </location>
</feature>
<evidence type="ECO:0000256" key="2">
    <source>
        <dbReference type="SAM" id="Phobius"/>
    </source>
</evidence>
<accession>A0A4Q0AGY5</accession>
<comment type="caution">
    <text evidence="3">The sequence shown here is derived from an EMBL/GenBank/DDBJ whole genome shotgun (WGS) entry which is preliminary data.</text>
</comment>
<proteinExistence type="predicted"/>
<dbReference type="AlphaFoldDB" id="A0A4Q0AGY5"/>
<keyword evidence="2" id="KW-0812">Transmembrane</keyword>
<feature type="transmembrane region" description="Helical" evidence="2">
    <location>
        <begin position="61"/>
        <end position="83"/>
    </location>
</feature>
<protein>
    <submittedName>
        <fullName evidence="3">Uncharacterized protein</fullName>
    </submittedName>
</protein>
<evidence type="ECO:0000256" key="1">
    <source>
        <dbReference type="SAM" id="MobiDB-lite"/>
    </source>
</evidence>
<dbReference type="Proteomes" id="UP000289257">
    <property type="component" value="Unassembled WGS sequence"/>
</dbReference>
<evidence type="ECO:0000313" key="3">
    <source>
        <dbReference type="EMBL" id="RWZ78421.1"/>
    </source>
</evidence>
<keyword evidence="2" id="KW-1133">Transmembrane helix</keyword>
<evidence type="ECO:0000313" key="4">
    <source>
        <dbReference type="Proteomes" id="UP000289257"/>
    </source>
</evidence>
<dbReference type="EMBL" id="SCKX01000001">
    <property type="protein sequence ID" value="RWZ78421.1"/>
    <property type="molecule type" value="Genomic_DNA"/>
</dbReference>
<name>A0A4Q0AGY5_9BACT</name>
<sequence>MYPHQPPQQAPPQPPMDVSPQTPAPTPTPLPVEGYAPVDYLNQIAPQETKRPPFTFGIKHLLVIGGGLIVFVIILAIIVNSLAGGNKTSLERLSARLIATQTVVSAAQPNLKSSELRSLNSNLNLYLTNTNRDITAPLTSAGINVTKLSKSIVTSESTSALSARLEDARLNAVFDRTYAREMTYQLGNIMTLMNQIYKSTNNVQLKTFLESAYNNLKPTQASFANFTPSD</sequence>
<keyword evidence="2" id="KW-0472">Membrane</keyword>
<organism evidence="3 4">
    <name type="scientific">Candidatus Microsaccharimonas sossegonensis</name>
    <dbReference type="NCBI Taxonomy" id="2506948"/>
    <lineage>
        <taxon>Bacteria</taxon>
        <taxon>Candidatus Saccharimonadota</taxon>
        <taxon>Candidatus Saccharimonadia</taxon>
        <taxon>Candidatus Saccharimonadales</taxon>
        <taxon>Candidatus Saccharimonadaceae</taxon>
        <taxon>Candidatus Microsaccharimonas</taxon>
    </lineage>
</organism>
<feature type="region of interest" description="Disordered" evidence="1">
    <location>
        <begin position="1"/>
        <end position="32"/>
    </location>
</feature>
<keyword evidence="4" id="KW-1185">Reference proteome</keyword>
<gene>
    <name evidence="3" type="ORF">EOT05_01520</name>
</gene>
<reference evidence="3" key="1">
    <citation type="submission" date="2019-01" db="EMBL/GenBank/DDBJ databases">
        <title>Genomic signatures and co-occurrence patterns of the ultra-small Saccharimodia (Patescibacteria phylum) suggest a symbiotic lifestyle.</title>
        <authorList>
            <person name="Lemos L."/>
            <person name="Medeiros J."/>
            <person name="Andreote F."/>
            <person name="Fernandes G."/>
            <person name="Varani A."/>
            <person name="Oliveira G."/>
            <person name="Pylro V."/>
        </authorList>
    </citation>
    <scope>NUCLEOTIDE SEQUENCE [LARGE SCALE GENOMIC DNA]</scope>
    <source>
        <strain evidence="3">AMD02</strain>
    </source>
</reference>